<protein>
    <submittedName>
        <fullName evidence="4">Helicase</fullName>
    </submittedName>
</protein>
<dbReference type="STRING" id="1445607.JCM10512_3452"/>
<accession>W4UV06</accession>
<dbReference type="OrthoDB" id="9801888at2"/>
<feature type="domain" description="BT4734-like N-terminal" evidence="3">
    <location>
        <begin position="63"/>
        <end position="201"/>
    </location>
</feature>
<feature type="region of interest" description="Disordered" evidence="1">
    <location>
        <begin position="225"/>
        <end position="245"/>
    </location>
</feature>
<keyword evidence="4" id="KW-0378">Hydrolase</keyword>
<sequence>MDLNNYSTKELEMTCYKGYSKVITQISVKHFIELIHGGFYRKSVDEIRKALVVGDCLKANGLKCNLPYYTITATYREERLAYSLVRYNDLVMLDFDDMEPEDLAELHKLADADPYTIADFISPRQHGLKILTYITSADALSLRQQLEAKQQVSYAELEEYHKQMFTLAGNYYAQLLHSKVDISGSDLSRGVYASYDPDAFFSDERMNAVKPLNVIVSLPTREECSSKKSKRKSKSESSPDLSDISQQASLDYSKALAYTRRKYRFEEGGRDNFIYCLGNQCYVRHVPETAAVRMAIRDFGGSGDFDVETPLRNAYVYTSQTDAADQETKKNRVDQIVDFLNENYSFRYNVVRDQVEFAKKKEGGKVYNSVRLRDLNSFYMELVRANISCTLALVRSLIESDFAPDYNPFIAYFESLPPWDGKTDYIKQLADTIDTPDPAFLHDALKRWLVGMVACAISDREENQLLLLLYSKQGKGKSRFIRNLLPSELEGYYRNGMINPDNKDHMLMLSSCLIINLEEFDGVSSNRLADLKRVITQDRVTERKVFDFQSHAFVRRASFAASTNNPHCLQEIAENRRILFISVDNIRYRMLVNHAGLYAQALALYYEGFQYWYEGDEIKMLNKRNERFRLKDPVEENLFFYYRAATACDFTAKWLPAATLLATISLNGRVQSNRQALQTLVYVLENNSFRKRVNANGVTEYAVMEYTVEERADNATRIVNMGESQQPLAFDEPSEEA</sequence>
<keyword evidence="4" id="KW-0347">Helicase</keyword>
<name>W4UV06_9BACE</name>
<evidence type="ECO:0000259" key="2">
    <source>
        <dbReference type="Pfam" id="PF05272"/>
    </source>
</evidence>
<gene>
    <name evidence="4" type="ORF">JCM10512_3452</name>
</gene>
<dbReference type="PANTHER" id="PTHR34985:SF1">
    <property type="entry name" value="SLR0554 PROTEIN"/>
    <property type="match status" value="1"/>
</dbReference>
<keyword evidence="4" id="KW-0547">Nucleotide-binding</keyword>
<dbReference type="EMBL" id="BAIV01000022">
    <property type="protein sequence ID" value="GAE85055.1"/>
    <property type="molecule type" value="Genomic_DNA"/>
</dbReference>
<keyword evidence="5" id="KW-1185">Reference proteome</keyword>
<proteinExistence type="predicted"/>
<dbReference type="GO" id="GO:0004386">
    <property type="term" value="F:helicase activity"/>
    <property type="evidence" value="ECO:0007669"/>
    <property type="project" value="UniProtKB-KW"/>
</dbReference>
<dbReference type="InterPro" id="IPR007936">
    <property type="entry name" value="VapE-like_dom"/>
</dbReference>
<dbReference type="Proteomes" id="UP000019131">
    <property type="component" value="Unassembled WGS sequence"/>
</dbReference>
<dbReference type="AlphaFoldDB" id="W4UV06"/>
<evidence type="ECO:0000256" key="1">
    <source>
        <dbReference type="SAM" id="MobiDB-lite"/>
    </source>
</evidence>
<keyword evidence="4" id="KW-0067">ATP-binding</keyword>
<evidence type="ECO:0000259" key="3">
    <source>
        <dbReference type="Pfam" id="PF08800"/>
    </source>
</evidence>
<dbReference type="InterPro" id="IPR014907">
    <property type="entry name" value="BT4734-like_N"/>
</dbReference>
<dbReference type="Pfam" id="PF08800">
    <property type="entry name" value="BT4734-like_N"/>
    <property type="match status" value="1"/>
</dbReference>
<feature type="domain" description="Virulence-associated protein E-like" evidence="2">
    <location>
        <begin position="416"/>
        <end position="628"/>
    </location>
</feature>
<dbReference type="Pfam" id="PF05272">
    <property type="entry name" value="VapE-like_dom"/>
    <property type="match status" value="1"/>
</dbReference>
<evidence type="ECO:0000313" key="4">
    <source>
        <dbReference type="EMBL" id="GAE85055.1"/>
    </source>
</evidence>
<evidence type="ECO:0000313" key="5">
    <source>
        <dbReference type="Proteomes" id="UP000019131"/>
    </source>
</evidence>
<dbReference type="PANTHER" id="PTHR34985">
    <property type="entry name" value="SLR0554 PROTEIN"/>
    <property type="match status" value="1"/>
</dbReference>
<comment type="caution">
    <text evidence="4">The sequence shown here is derived from an EMBL/GenBank/DDBJ whole genome shotgun (WGS) entry which is preliminary data.</text>
</comment>
<organism evidence="4 5">
    <name type="scientific">Bacteroides reticulotermitis JCM 10512</name>
    <dbReference type="NCBI Taxonomy" id="1445607"/>
    <lineage>
        <taxon>Bacteria</taxon>
        <taxon>Pseudomonadati</taxon>
        <taxon>Bacteroidota</taxon>
        <taxon>Bacteroidia</taxon>
        <taxon>Bacteroidales</taxon>
        <taxon>Bacteroidaceae</taxon>
        <taxon>Bacteroides</taxon>
    </lineage>
</organism>
<reference evidence="4 5" key="1">
    <citation type="journal article" date="2014" name="Genome Announc.">
        <title>Draft Genome Sequence of Bacteroides reticulotermitis Strain JCM 10512T, Isolated from the Gut of a Termite.</title>
        <authorList>
            <person name="Yuki M."/>
            <person name="Oshima K."/>
            <person name="Suda W."/>
            <person name="Sakamoto M."/>
            <person name="Iida T."/>
            <person name="Hattori M."/>
            <person name="Ohkuma M."/>
        </authorList>
    </citation>
    <scope>NUCLEOTIDE SEQUENCE [LARGE SCALE GENOMIC DNA]</scope>
    <source>
        <strain evidence="4 5">JCM 10512</strain>
    </source>
</reference>